<reference evidence="2" key="1">
    <citation type="submission" date="2015-07" db="EMBL/GenBank/DDBJ databases">
        <title>MeaNS - Measles Nucleotide Surveillance Program.</title>
        <authorList>
            <person name="Tran T."/>
            <person name="Druce J."/>
        </authorList>
    </citation>
    <scope>NUCLEOTIDE SEQUENCE</scope>
    <source>
        <strain evidence="2">UCB-OBI-ISO-001</strain>
        <tissue evidence="2">Gonad</tissue>
    </source>
</reference>
<keyword evidence="1" id="KW-0812">Transmembrane</keyword>
<evidence type="ECO:0000256" key="1">
    <source>
        <dbReference type="SAM" id="Phobius"/>
    </source>
</evidence>
<evidence type="ECO:0000313" key="2">
    <source>
        <dbReference type="EMBL" id="KOF98794.1"/>
    </source>
</evidence>
<keyword evidence="1" id="KW-0472">Membrane</keyword>
<dbReference type="OrthoDB" id="9979734at2759"/>
<name>A0A0L8IBM1_OCTBM</name>
<accession>A0A0L8IBM1</accession>
<feature type="transmembrane region" description="Helical" evidence="1">
    <location>
        <begin position="160"/>
        <end position="178"/>
    </location>
</feature>
<proteinExistence type="predicted"/>
<dbReference type="Gene3D" id="3.40.50.11350">
    <property type="match status" value="1"/>
</dbReference>
<dbReference type="EMBL" id="KQ416078">
    <property type="protein sequence ID" value="KOF98794.1"/>
    <property type="molecule type" value="Genomic_DNA"/>
</dbReference>
<gene>
    <name evidence="2" type="ORF">OCBIM_22022865mg</name>
</gene>
<dbReference type="STRING" id="37653.A0A0L8IBM1"/>
<sequence>MASYNAASRATEGQEQRATRLARNAAATAHSRSSECLQQRTTCLPRNAVAMTASIASKDADGWSIIIANVPSATAARPSHDQHQLRSTLQRNSRLREAAHGVTRPNNHYWKLRAFKYEPNFNYSILANINIGEMCFNCQFCNAKKWAGETPGMCCLNCKIQVFGFIAVVSSFFLLFAWNQYRGTTLIKHNQTFINDSKEFPNHEVHHINNKTVSKKKQELVQLNNKTKYIIYYCVNNLECGGWGDRQHGIVSVYLIAQAMGRRFGIINSKPCNFANYLQPNKINWTIGPKELQGLKSHHLRLIGNKRYASSLQSADLERSHPQNVLYVTTNVIYFHALIENPRYKKQLLWASQMPYGNVFGKIMNLLFRFSNHVQERFDKFFEVIIPEPNIHLVCAQIRIGRNPAMTYDERKLSISDVQIVWNFLSKYNNTSKYKIFVTTDSKQIQEIALKEFASQIMYSPGEIIHVDQPRKAVKNKCDSVRKILMDQYILTECDTLIISRSNFGENAMMMSQKENIVFYFKKGNITRINKEKFFHDR</sequence>
<protein>
    <submittedName>
        <fullName evidence="2">Uncharacterized protein</fullName>
    </submittedName>
</protein>
<organism evidence="2">
    <name type="scientific">Octopus bimaculoides</name>
    <name type="common">California two-spotted octopus</name>
    <dbReference type="NCBI Taxonomy" id="37653"/>
    <lineage>
        <taxon>Eukaryota</taxon>
        <taxon>Metazoa</taxon>
        <taxon>Spiralia</taxon>
        <taxon>Lophotrochozoa</taxon>
        <taxon>Mollusca</taxon>
        <taxon>Cephalopoda</taxon>
        <taxon>Coleoidea</taxon>
        <taxon>Octopodiformes</taxon>
        <taxon>Octopoda</taxon>
        <taxon>Incirrata</taxon>
        <taxon>Octopodidae</taxon>
        <taxon>Octopus</taxon>
    </lineage>
</organism>
<keyword evidence="1" id="KW-1133">Transmembrane helix</keyword>
<dbReference type="AlphaFoldDB" id="A0A0L8IBM1"/>